<keyword evidence="2" id="KW-1185">Reference proteome</keyword>
<accession>A0A2I1H394</accession>
<organism evidence="1 2">
    <name type="scientific">Rhizophagus irregularis</name>
    <dbReference type="NCBI Taxonomy" id="588596"/>
    <lineage>
        <taxon>Eukaryota</taxon>
        <taxon>Fungi</taxon>
        <taxon>Fungi incertae sedis</taxon>
        <taxon>Mucoromycota</taxon>
        <taxon>Glomeromycotina</taxon>
        <taxon>Glomeromycetes</taxon>
        <taxon>Glomerales</taxon>
        <taxon>Glomeraceae</taxon>
        <taxon>Rhizophagus</taxon>
    </lineage>
</organism>
<dbReference type="AlphaFoldDB" id="A0A2I1H394"/>
<evidence type="ECO:0000313" key="2">
    <source>
        <dbReference type="Proteomes" id="UP000234323"/>
    </source>
</evidence>
<comment type="caution">
    <text evidence="1">The sequence shown here is derived from an EMBL/GenBank/DDBJ whole genome shotgun (WGS) entry which is preliminary data.</text>
</comment>
<gene>
    <name evidence="1" type="ORF">RhiirA4_471485</name>
</gene>
<dbReference type="Proteomes" id="UP000234323">
    <property type="component" value="Unassembled WGS sequence"/>
</dbReference>
<reference evidence="1 2" key="1">
    <citation type="submission" date="2015-10" db="EMBL/GenBank/DDBJ databases">
        <title>Genome analyses suggest a sexual origin of heterokaryosis in a supposedly ancient asexual fungus.</title>
        <authorList>
            <person name="Ropars J."/>
            <person name="Sedzielewska K."/>
            <person name="Noel J."/>
            <person name="Charron P."/>
            <person name="Farinelli L."/>
            <person name="Marton T."/>
            <person name="Kruger M."/>
            <person name="Pelin A."/>
            <person name="Brachmann A."/>
            <person name="Corradi N."/>
        </authorList>
    </citation>
    <scope>NUCLEOTIDE SEQUENCE [LARGE SCALE GENOMIC DNA]</scope>
    <source>
        <strain evidence="1 2">A4</strain>
    </source>
</reference>
<evidence type="ECO:0000313" key="1">
    <source>
        <dbReference type="EMBL" id="PKY53345.1"/>
    </source>
</evidence>
<proteinExistence type="predicted"/>
<protein>
    <submittedName>
        <fullName evidence="1">Uncharacterized protein</fullName>
    </submittedName>
</protein>
<name>A0A2I1H394_9GLOM</name>
<sequence>MERVYDESLITEDFVTFLQQNHLYTNGPTLFKILEDAITKHATASQRLKHFTKDYLQKTFTSLFERFEHESPNPSSPPIVYSLPPAFPIRQVTRLPIRTPSDAFWIKTRLKLDAFLNVFWNLPATQQQILDTEDNFHFGLNLTETDNCFWIYDGFFGVTFGQTFTRYCGTNRCRFIFKQPSIKTLGLMFDRSYTPRKKKDKDKFMSFLSIYRVYELGNRFFSFGIRRAVDLLIIWYRKLIHPMDDFLNYWKLNFSTYNGPIYTM</sequence>
<dbReference type="EMBL" id="LLXI01001367">
    <property type="protein sequence ID" value="PKY53345.1"/>
    <property type="molecule type" value="Genomic_DNA"/>
</dbReference>
<dbReference type="VEuPathDB" id="FungiDB:RhiirA1_447926"/>